<dbReference type="Proteomes" id="UP000887540">
    <property type="component" value="Unplaced"/>
</dbReference>
<dbReference type="InterPro" id="IPR000536">
    <property type="entry name" value="Nucl_hrmn_rcpt_lig-bd"/>
</dbReference>
<dbReference type="WBParaSite" id="ACRNAN_scaffold6254.g8712.t1">
    <property type="protein sequence ID" value="ACRNAN_scaffold6254.g8712.t1"/>
    <property type="gene ID" value="ACRNAN_scaffold6254.g8712"/>
</dbReference>
<evidence type="ECO:0000259" key="4">
    <source>
        <dbReference type="Pfam" id="PF00104"/>
    </source>
</evidence>
<dbReference type="Pfam" id="PF00104">
    <property type="entry name" value="Hormone_recep"/>
    <property type="match status" value="1"/>
</dbReference>
<evidence type="ECO:0000313" key="6">
    <source>
        <dbReference type="WBParaSite" id="ACRNAN_scaffold6254.g8712.t1"/>
    </source>
</evidence>
<protein>
    <submittedName>
        <fullName evidence="6">NR LBD domain-containing protein</fullName>
    </submittedName>
</protein>
<evidence type="ECO:0000256" key="1">
    <source>
        <dbReference type="ARBA" id="ARBA00023015"/>
    </source>
</evidence>
<sequence>MIVESKVFQSFLYSSGLLDEINDTFNDLDVFKKVLPNWLLAESILATLRHDGFKKNFIYSMNEEYIEVEEKYLTQFLQTDGDLKHAQTVAKTEMKYFKDYLRITAAFQDFSLDEYEIAALLQISLLKHATLLFDPDSRQASAIGNHLKTLFKDLSIYYSNNYEQTAIRFDLLAGALGQLQELRLLHDHHRITMELNGKSITYRKHV</sequence>
<feature type="domain" description="NR LBD" evidence="4">
    <location>
        <begin position="29"/>
        <end position="195"/>
    </location>
</feature>
<dbReference type="Gene3D" id="1.10.565.10">
    <property type="entry name" value="Retinoid X Receptor"/>
    <property type="match status" value="1"/>
</dbReference>
<evidence type="ECO:0000313" key="5">
    <source>
        <dbReference type="Proteomes" id="UP000887540"/>
    </source>
</evidence>
<keyword evidence="5" id="KW-1185">Reference proteome</keyword>
<keyword evidence="3" id="KW-0675">Receptor</keyword>
<reference evidence="6" key="1">
    <citation type="submission" date="2022-11" db="UniProtKB">
        <authorList>
            <consortium name="WormBaseParasite"/>
        </authorList>
    </citation>
    <scope>IDENTIFICATION</scope>
</reference>
<evidence type="ECO:0000256" key="3">
    <source>
        <dbReference type="ARBA" id="ARBA00023170"/>
    </source>
</evidence>
<proteinExistence type="predicted"/>
<evidence type="ECO:0000256" key="2">
    <source>
        <dbReference type="ARBA" id="ARBA00023163"/>
    </source>
</evidence>
<dbReference type="SUPFAM" id="SSF48508">
    <property type="entry name" value="Nuclear receptor ligand-binding domain"/>
    <property type="match status" value="1"/>
</dbReference>
<dbReference type="AlphaFoldDB" id="A0A914E8D1"/>
<dbReference type="InterPro" id="IPR035500">
    <property type="entry name" value="NHR-like_dom_sf"/>
</dbReference>
<keyword evidence="1" id="KW-0805">Transcription regulation</keyword>
<accession>A0A914E8D1</accession>
<name>A0A914E8D1_9BILA</name>
<keyword evidence="2" id="KW-0804">Transcription</keyword>
<organism evidence="5 6">
    <name type="scientific">Acrobeloides nanus</name>
    <dbReference type="NCBI Taxonomy" id="290746"/>
    <lineage>
        <taxon>Eukaryota</taxon>
        <taxon>Metazoa</taxon>
        <taxon>Ecdysozoa</taxon>
        <taxon>Nematoda</taxon>
        <taxon>Chromadorea</taxon>
        <taxon>Rhabditida</taxon>
        <taxon>Tylenchina</taxon>
        <taxon>Cephalobomorpha</taxon>
        <taxon>Cephaloboidea</taxon>
        <taxon>Cephalobidae</taxon>
        <taxon>Acrobeloides</taxon>
    </lineage>
</organism>